<sequence>MAEFTKSQVKMLNRKKGELRLTYRSMAKEIGISEITLANILNERVITRIRKPTVLKVNDWLSEHV</sequence>
<dbReference type="STRING" id="220714.SAMN05660469_1062"/>
<accession>A0A3F3HAH0</accession>
<dbReference type="Proteomes" id="UP000061227">
    <property type="component" value="Unassembled WGS sequence"/>
</dbReference>
<name>A0A3F3HAH0_9LACO</name>
<evidence type="ECO:0008006" key="3">
    <source>
        <dbReference type="Google" id="ProtNLM"/>
    </source>
</evidence>
<protein>
    <recommendedName>
        <fullName evidence="3">HTH cro/C1-type domain-containing protein</fullName>
    </recommendedName>
</protein>
<dbReference type="EMBL" id="DF968068">
    <property type="protein sequence ID" value="GAP03369.1"/>
    <property type="molecule type" value="Genomic_DNA"/>
</dbReference>
<dbReference type="RefSeq" id="WP_059379068.1">
    <property type="nucleotide sequence ID" value="NZ_DF968068.1"/>
</dbReference>
<dbReference type="AlphaFoldDB" id="A0A3F3HAH0"/>
<dbReference type="OrthoDB" id="2323499at2"/>
<organism evidence="1 2">
    <name type="scientific">Fructobacillus pseudoficulneus</name>
    <dbReference type="NCBI Taxonomy" id="220714"/>
    <lineage>
        <taxon>Bacteria</taxon>
        <taxon>Bacillati</taxon>
        <taxon>Bacillota</taxon>
        <taxon>Bacilli</taxon>
        <taxon>Lactobacillales</taxon>
        <taxon>Lactobacillaceae</taxon>
        <taxon>Fructobacillus</taxon>
    </lineage>
</organism>
<reference evidence="1 2" key="1">
    <citation type="journal article" date="2015" name="BMC Genomics">
        <title>Comparative genomics of Fructobacillus spp. and Leuconostoc spp. reveals niche-specific evolution of Fructobacillus spp.</title>
        <authorList>
            <person name="Endo A."/>
            <person name="Tanizawa Y."/>
            <person name="Tanaka N."/>
            <person name="Maeno S."/>
            <person name="Kumar H."/>
            <person name="Shiwa Y."/>
            <person name="Okada S."/>
            <person name="Yoshikawa H."/>
            <person name="Dicks L."/>
            <person name="Nakagawa J."/>
            <person name="Arita M."/>
        </authorList>
    </citation>
    <scope>NUCLEOTIDE SEQUENCE [LARGE SCALE GENOMIC DNA]</scope>
    <source>
        <strain evidence="1 2">DSM 15468</strain>
    </source>
</reference>
<keyword evidence="2" id="KW-1185">Reference proteome</keyword>
<gene>
    <name evidence="1" type="ORF">FPFC_060920</name>
</gene>
<evidence type="ECO:0000313" key="2">
    <source>
        <dbReference type="Proteomes" id="UP000061227"/>
    </source>
</evidence>
<evidence type="ECO:0000313" key="1">
    <source>
        <dbReference type="EMBL" id="GAP03369.1"/>
    </source>
</evidence>
<proteinExistence type="predicted"/>